<name>A0ABT9QZQ1_9ACTN</name>
<comment type="caution">
    <text evidence="2">The sequence shown here is derived from an EMBL/GenBank/DDBJ whole genome shotgun (WGS) entry which is preliminary data.</text>
</comment>
<proteinExistence type="predicted"/>
<reference evidence="2 3" key="1">
    <citation type="submission" date="2023-07" db="EMBL/GenBank/DDBJ databases">
        <title>Sequencing the genomes of 1000 actinobacteria strains.</title>
        <authorList>
            <person name="Klenk H.-P."/>
        </authorList>
    </citation>
    <scope>NUCLEOTIDE SEQUENCE [LARGE SCALE GENOMIC DNA]</scope>
    <source>
        <strain evidence="2 3">DSM 44109</strain>
    </source>
</reference>
<organism evidence="2 3">
    <name type="scientific">Streptosporangium brasiliense</name>
    <dbReference type="NCBI Taxonomy" id="47480"/>
    <lineage>
        <taxon>Bacteria</taxon>
        <taxon>Bacillati</taxon>
        <taxon>Actinomycetota</taxon>
        <taxon>Actinomycetes</taxon>
        <taxon>Streptosporangiales</taxon>
        <taxon>Streptosporangiaceae</taxon>
        <taxon>Streptosporangium</taxon>
    </lineage>
</organism>
<gene>
    <name evidence="2" type="ORF">J2S55_001727</name>
</gene>
<accession>A0ABT9QZQ1</accession>
<feature type="region of interest" description="Disordered" evidence="1">
    <location>
        <begin position="1"/>
        <end position="41"/>
    </location>
</feature>
<feature type="compositionally biased region" description="Gly residues" evidence="1">
    <location>
        <begin position="28"/>
        <end position="41"/>
    </location>
</feature>
<evidence type="ECO:0000256" key="1">
    <source>
        <dbReference type="SAM" id="MobiDB-lite"/>
    </source>
</evidence>
<dbReference type="Proteomes" id="UP001230426">
    <property type="component" value="Unassembled WGS sequence"/>
</dbReference>
<keyword evidence="3" id="KW-1185">Reference proteome</keyword>
<dbReference type="RefSeq" id="WP_306858518.1">
    <property type="nucleotide sequence ID" value="NZ_JAUSRB010000001.1"/>
</dbReference>
<dbReference type="EMBL" id="JAUSRB010000001">
    <property type="protein sequence ID" value="MDP9862468.1"/>
    <property type="molecule type" value="Genomic_DNA"/>
</dbReference>
<sequence>MKGEANATGPHVPAPAEARPPSRRDGPGAPGGPDGPGGPVR</sequence>
<evidence type="ECO:0000313" key="2">
    <source>
        <dbReference type="EMBL" id="MDP9862468.1"/>
    </source>
</evidence>
<evidence type="ECO:0000313" key="3">
    <source>
        <dbReference type="Proteomes" id="UP001230426"/>
    </source>
</evidence>
<protein>
    <submittedName>
        <fullName evidence="2">Uncharacterized protein</fullName>
    </submittedName>
</protein>